<accession>A0ABU3UQF4</accession>
<keyword evidence="2" id="KW-1185">Reference proteome</keyword>
<comment type="caution">
    <text evidence="1">The sequence shown here is derived from an EMBL/GenBank/DDBJ whole genome shotgun (WGS) entry which is preliminary data.</text>
</comment>
<dbReference type="InterPro" id="IPR006597">
    <property type="entry name" value="Sel1-like"/>
</dbReference>
<reference evidence="1 2" key="1">
    <citation type="submission" date="2023-02" db="EMBL/GenBank/DDBJ databases">
        <authorList>
            <person name="Maleckis M."/>
        </authorList>
    </citation>
    <scope>NUCLEOTIDE SEQUENCE [LARGE SCALE GENOMIC DNA]</scope>
    <source>
        <strain evidence="1 2">P8-A2</strain>
    </source>
</reference>
<dbReference type="InterPro" id="IPR011990">
    <property type="entry name" value="TPR-like_helical_dom_sf"/>
</dbReference>
<dbReference type="Gene3D" id="1.25.40.10">
    <property type="entry name" value="Tetratricopeptide repeat domain"/>
    <property type="match status" value="1"/>
</dbReference>
<protein>
    <submittedName>
        <fullName evidence="1">Tetratricopeptide repeat protein</fullName>
    </submittedName>
</protein>
<dbReference type="SMART" id="SM00671">
    <property type="entry name" value="SEL1"/>
    <property type="match status" value="4"/>
</dbReference>
<dbReference type="InterPro" id="IPR050767">
    <property type="entry name" value="Sel1_AlgK"/>
</dbReference>
<organism evidence="1 2">
    <name type="scientific">Streptomyces mirabilis</name>
    <dbReference type="NCBI Taxonomy" id="68239"/>
    <lineage>
        <taxon>Bacteria</taxon>
        <taxon>Bacillati</taxon>
        <taxon>Actinomycetota</taxon>
        <taxon>Actinomycetes</taxon>
        <taxon>Kitasatosporales</taxon>
        <taxon>Streptomycetaceae</taxon>
        <taxon>Streptomyces</taxon>
    </lineage>
</organism>
<dbReference type="PANTHER" id="PTHR11102">
    <property type="entry name" value="SEL-1-LIKE PROTEIN"/>
    <property type="match status" value="1"/>
</dbReference>
<dbReference type="EMBL" id="JARAKF010000001">
    <property type="protein sequence ID" value="MDU8995724.1"/>
    <property type="molecule type" value="Genomic_DNA"/>
</dbReference>
<evidence type="ECO:0000313" key="2">
    <source>
        <dbReference type="Proteomes" id="UP001257627"/>
    </source>
</evidence>
<dbReference type="SUPFAM" id="SSF81901">
    <property type="entry name" value="HCP-like"/>
    <property type="match status" value="1"/>
</dbReference>
<name>A0ABU3UQF4_9ACTN</name>
<dbReference type="Pfam" id="PF08238">
    <property type="entry name" value="Sel1"/>
    <property type="match status" value="4"/>
</dbReference>
<sequence length="260" mass="27842">MNKTEMLELLESARSAIPEDVDLFNRIRPEVQRLADSGNPYFQEVVGAAALEIDKDYGKAYRYLKLAADAGVSSAQRGLGYLLTEGLGCEKDPELAAALFRMAAESGDVVAKFNLAGMYLRGEGVPESEEKGIRLLEEASAEGLDPASVQLADIKASVEDYAGARGILERIVPEGDVPSRSAKNLAAMCYQGLGGPVDKAKALGSSMKMAELGDRDGLGYGKTFAGELTTDEIRKAAVWAKVDDWYEAFLAYARDASGQA</sequence>
<dbReference type="RefSeq" id="WP_316733530.1">
    <property type="nucleotide sequence ID" value="NZ_JARAKF010000001.1"/>
</dbReference>
<evidence type="ECO:0000313" key="1">
    <source>
        <dbReference type="EMBL" id="MDU8995724.1"/>
    </source>
</evidence>
<dbReference type="Proteomes" id="UP001257627">
    <property type="component" value="Unassembled WGS sequence"/>
</dbReference>
<proteinExistence type="predicted"/>
<gene>
    <name evidence="1" type="ORF">PU648_25880</name>
</gene>
<dbReference type="PANTHER" id="PTHR11102:SF160">
    <property type="entry name" value="ERAD-ASSOCIATED E3 UBIQUITIN-PROTEIN LIGASE COMPONENT HRD3"/>
    <property type="match status" value="1"/>
</dbReference>